<keyword evidence="12" id="KW-1185">Reference proteome</keyword>
<dbReference type="Proteomes" id="UP000005239">
    <property type="component" value="Unassembled WGS sequence"/>
</dbReference>
<evidence type="ECO:0000256" key="5">
    <source>
        <dbReference type="ARBA" id="ARBA00023040"/>
    </source>
</evidence>
<evidence type="ECO:0000256" key="7">
    <source>
        <dbReference type="ARBA" id="ARBA00023170"/>
    </source>
</evidence>
<evidence type="ECO:0000256" key="9">
    <source>
        <dbReference type="SAM" id="MobiDB-lite"/>
    </source>
</evidence>
<keyword evidence="4 10" id="KW-1133">Transmembrane helix</keyword>
<evidence type="ECO:0000256" key="6">
    <source>
        <dbReference type="ARBA" id="ARBA00023136"/>
    </source>
</evidence>
<evidence type="ECO:0000313" key="11">
    <source>
        <dbReference type="EnsemblMetazoa" id="PPA20344.1"/>
    </source>
</evidence>
<feature type="transmembrane region" description="Helical" evidence="10">
    <location>
        <begin position="201"/>
        <end position="222"/>
    </location>
</feature>
<protein>
    <submittedName>
        <fullName evidence="11">Npr-28</fullName>
    </submittedName>
</protein>
<sequence length="552" mass="61759">MDVPIEQSIISRLQALDGSLLMIICLYSGLALTGLLGNMWVMLTVSSQLAGCAFPNSHRGGTLKHTVQSSAYIYLLLLSIVDLISFVSVPLLVTDILENKWPFSNTLCKLLFFCEGMNKTLSPLILTALSIDRYIAVCQPTLLWMRQTKFALVTIIGCVMISLFFITPVIMEANILRMQDQKGDEVDKCTINIPLGDTFDLIHALCCYFIPLVLICSVYVAILRKLYRHTRLSTVGRKTSISLSRVVRCSVMVVAFYFICWTPYWTMRFFEFIQPASDTYLDEEVFDLPPTDRSIPLTLNLSLSSTSSPRILNGTDMGSGEFNESGTEPEIEDMFSESRIFFMYLLHSLPYAQSAFNWLFYAFLNRNLRNSGGRSSHTARSTVPTSTLFENPMSSNVTPLWKNIQLMGSQLRTATADTSQLLLRRSPFRSRSRVQSRSSTYLGGDSNHLCVSLLDVGNGHHHQQQRRSTLLIPRMEPSLTGLMTVQKCVSFNDLPRQQNGDPFSTTSLRMNADDVEEPPAVLTPTSSDASATTTSPLVSEHGLVESCSVEWL</sequence>
<feature type="compositionally biased region" description="Low complexity" evidence="9">
    <location>
        <begin position="523"/>
        <end position="536"/>
    </location>
</feature>
<keyword evidence="7" id="KW-0675">Receptor</keyword>
<proteinExistence type="predicted"/>
<keyword evidence="6 10" id="KW-0472">Membrane</keyword>
<keyword evidence="2" id="KW-1003">Cell membrane</keyword>
<accession>A0A8R1YJF6</accession>
<evidence type="ECO:0000313" key="12">
    <source>
        <dbReference type="Proteomes" id="UP000005239"/>
    </source>
</evidence>
<accession>A0A2A6CUK6</accession>
<evidence type="ECO:0000256" key="2">
    <source>
        <dbReference type="ARBA" id="ARBA00022475"/>
    </source>
</evidence>
<dbReference type="InterPro" id="IPR000276">
    <property type="entry name" value="GPCR_Rhodpsn"/>
</dbReference>
<dbReference type="GO" id="GO:0005886">
    <property type="term" value="C:plasma membrane"/>
    <property type="evidence" value="ECO:0000318"/>
    <property type="project" value="GO_Central"/>
</dbReference>
<keyword evidence="5" id="KW-0297">G-protein coupled receptor</keyword>
<evidence type="ECO:0000256" key="3">
    <source>
        <dbReference type="ARBA" id="ARBA00022692"/>
    </source>
</evidence>
<evidence type="ECO:0000256" key="1">
    <source>
        <dbReference type="ARBA" id="ARBA00004651"/>
    </source>
</evidence>
<feature type="transmembrane region" description="Helical" evidence="10">
    <location>
        <begin position="243"/>
        <end position="264"/>
    </location>
</feature>
<gene>
    <name evidence="11" type="primary">WBGene00109898</name>
</gene>
<feature type="transmembrane region" description="Helical" evidence="10">
    <location>
        <begin position="71"/>
        <end position="93"/>
    </location>
</feature>
<dbReference type="OrthoDB" id="6076970at2759"/>
<dbReference type="GO" id="GO:0042277">
    <property type="term" value="F:peptide binding"/>
    <property type="evidence" value="ECO:0000318"/>
    <property type="project" value="GO_Central"/>
</dbReference>
<keyword evidence="3 10" id="KW-0812">Transmembrane</keyword>
<dbReference type="AlphaFoldDB" id="A0A2A6CUK6"/>
<dbReference type="PRINTS" id="PR00237">
    <property type="entry name" value="GPCRRHODOPSN"/>
</dbReference>
<dbReference type="EnsemblMetazoa" id="PPA20344.1">
    <property type="protein sequence ID" value="PPA20344.1"/>
    <property type="gene ID" value="WBGene00109898"/>
</dbReference>
<organism evidence="11 12">
    <name type="scientific">Pristionchus pacificus</name>
    <name type="common">Parasitic nematode worm</name>
    <dbReference type="NCBI Taxonomy" id="54126"/>
    <lineage>
        <taxon>Eukaryota</taxon>
        <taxon>Metazoa</taxon>
        <taxon>Ecdysozoa</taxon>
        <taxon>Nematoda</taxon>
        <taxon>Chromadorea</taxon>
        <taxon>Rhabditida</taxon>
        <taxon>Rhabditina</taxon>
        <taxon>Diplogasteromorpha</taxon>
        <taxon>Diplogasteroidea</taxon>
        <taxon>Neodiplogasteridae</taxon>
        <taxon>Pristionchus</taxon>
    </lineage>
</organism>
<feature type="transmembrane region" description="Helical" evidence="10">
    <location>
        <begin position="20"/>
        <end position="41"/>
    </location>
</feature>
<dbReference type="GO" id="GO:0004930">
    <property type="term" value="F:G protein-coupled receptor activity"/>
    <property type="evidence" value="ECO:0000318"/>
    <property type="project" value="GO_Central"/>
</dbReference>
<evidence type="ECO:0000256" key="8">
    <source>
        <dbReference type="ARBA" id="ARBA00023224"/>
    </source>
</evidence>
<name>A0A2A6CUK6_PRIPA</name>
<feature type="transmembrane region" description="Helical" evidence="10">
    <location>
        <begin position="150"/>
        <end position="171"/>
    </location>
</feature>
<dbReference type="PANTHER" id="PTHR24229:SF84">
    <property type="entry name" value="G-PROTEIN COUPLED RECEPTORS FAMILY 1 PROFILE DOMAIN-CONTAINING PROTEIN"/>
    <property type="match status" value="1"/>
</dbReference>
<keyword evidence="8" id="KW-0807">Transducer</keyword>
<evidence type="ECO:0000256" key="10">
    <source>
        <dbReference type="SAM" id="Phobius"/>
    </source>
</evidence>
<dbReference type="SUPFAM" id="SSF81321">
    <property type="entry name" value="Family A G protein-coupled receptor-like"/>
    <property type="match status" value="1"/>
</dbReference>
<reference evidence="12" key="1">
    <citation type="journal article" date="2008" name="Nat. Genet.">
        <title>The Pristionchus pacificus genome provides a unique perspective on nematode lifestyle and parasitism.</title>
        <authorList>
            <person name="Dieterich C."/>
            <person name="Clifton S.W."/>
            <person name="Schuster L.N."/>
            <person name="Chinwalla A."/>
            <person name="Delehaunty K."/>
            <person name="Dinkelacker I."/>
            <person name="Fulton L."/>
            <person name="Fulton R."/>
            <person name="Godfrey J."/>
            <person name="Minx P."/>
            <person name="Mitreva M."/>
            <person name="Roeseler W."/>
            <person name="Tian H."/>
            <person name="Witte H."/>
            <person name="Yang S.P."/>
            <person name="Wilson R.K."/>
            <person name="Sommer R.J."/>
        </authorList>
    </citation>
    <scope>NUCLEOTIDE SEQUENCE [LARGE SCALE GENOMIC DNA]</scope>
    <source>
        <strain evidence="12">PS312</strain>
    </source>
</reference>
<feature type="region of interest" description="Disordered" evidence="9">
    <location>
        <begin position="518"/>
        <end position="537"/>
    </location>
</feature>
<dbReference type="Pfam" id="PF00001">
    <property type="entry name" value="7tm_1"/>
    <property type="match status" value="1"/>
</dbReference>
<comment type="subcellular location">
    <subcellularLocation>
        <location evidence="1">Cell membrane</location>
        <topology evidence="1">Multi-pass membrane protein</topology>
    </subcellularLocation>
</comment>
<reference evidence="11" key="2">
    <citation type="submission" date="2022-06" db="UniProtKB">
        <authorList>
            <consortium name="EnsemblMetazoa"/>
        </authorList>
    </citation>
    <scope>IDENTIFICATION</scope>
    <source>
        <strain evidence="11">PS312</strain>
    </source>
</reference>
<dbReference type="GO" id="GO:0043005">
    <property type="term" value="C:neuron projection"/>
    <property type="evidence" value="ECO:0000318"/>
    <property type="project" value="GO_Central"/>
</dbReference>
<dbReference type="Gene3D" id="1.20.1070.10">
    <property type="entry name" value="Rhodopsin 7-helix transmembrane proteins"/>
    <property type="match status" value="1"/>
</dbReference>
<dbReference type="PANTHER" id="PTHR24229">
    <property type="entry name" value="NEUROPEPTIDES RECEPTOR"/>
    <property type="match status" value="1"/>
</dbReference>
<dbReference type="InterPro" id="IPR017452">
    <property type="entry name" value="GPCR_Rhodpsn_7TM"/>
</dbReference>
<dbReference type="PROSITE" id="PS50262">
    <property type="entry name" value="G_PROTEIN_RECEP_F1_2"/>
    <property type="match status" value="1"/>
</dbReference>
<dbReference type="CDD" id="cd00637">
    <property type="entry name" value="7tm_classA_rhodopsin-like"/>
    <property type="match status" value="1"/>
</dbReference>
<evidence type="ECO:0000256" key="4">
    <source>
        <dbReference type="ARBA" id="ARBA00022989"/>
    </source>
</evidence>